<dbReference type="EMBL" id="KV878240">
    <property type="protein sequence ID" value="OJZ87898.1"/>
    <property type="molecule type" value="Genomic_DNA"/>
</dbReference>
<evidence type="ECO:0000313" key="1">
    <source>
        <dbReference type="EMBL" id="OJZ87898.1"/>
    </source>
</evidence>
<evidence type="ECO:0000313" key="2">
    <source>
        <dbReference type="Proteomes" id="UP000184063"/>
    </source>
</evidence>
<sequence length="107" mass="11698">MQPIAMVAGRRVISCLFFSQQAVHRHGLLPFPALASINPAGLCIILHRSLTGAPSATIIQQLQPVYESDRRATAVTPDFLMEMGDSLTAVFHSRSEEFDPPPPSSFH</sequence>
<dbReference type="Proteomes" id="UP000184063">
    <property type="component" value="Unassembled WGS sequence"/>
</dbReference>
<dbReference type="VEuPathDB" id="FungiDB:ASPFODRAFT_592275"/>
<reference evidence="2" key="1">
    <citation type="journal article" date="2017" name="Genome Biol.">
        <title>Comparative genomics reveals high biological diversity and specific adaptations in the industrially and medically important fungal genus Aspergillus.</title>
        <authorList>
            <person name="de Vries R.P."/>
            <person name="Riley R."/>
            <person name="Wiebenga A."/>
            <person name="Aguilar-Osorio G."/>
            <person name="Amillis S."/>
            <person name="Uchima C.A."/>
            <person name="Anderluh G."/>
            <person name="Asadollahi M."/>
            <person name="Askin M."/>
            <person name="Barry K."/>
            <person name="Battaglia E."/>
            <person name="Bayram O."/>
            <person name="Benocci T."/>
            <person name="Braus-Stromeyer S.A."/>
            <person name="Caldana C."/>
            <person name="Canovas D."/>
            <person name="Cerqueira G.C."/>
            <person name="Chen F."/>
            <person name="Chen W."/>
            <person name="Choi C."/>
            <person name="Clum A."/>
            <person name="Dos Santos R.A."/>
            <person name="Damasio A.R."/>
            <person name="Diallinas G."/>
            <person name="Emri T."/>
            <person name="Fekete E."/>
            <person name="Flipphi M."/>
            <person name="Freyberg S."/>
            <person name="Gallo A."/>
            <person name="Gournas C."/>
            <person name="Habgood R."/>
            <person name="Hainaut M."/>
            <person name="Harispe M.L."/>
            <person name="Henrissat B."/>
            <person name="Hilden K.S."/>
            <person name="Hope R."/>
            <person name="Hossain A."/>
            <person name="Karabika E."/>
            <person name="Karaffa L."/>
            <person name="Karanyi Z."/>
            <person name="Krasevec N."/>
            <person name="Kuo A."/>
            <person name="Kusch H."/>
            <person name="LaButti K."/>
            <person name="Lagendijk E.L."/>
            <person name="Lapidus A."/>
            <person name="Levasseur A."/>
            <person name="Lindquist E."/>
            <person name="Lipzen A."/>
            <person name="Logrieco A.F."/>
            <person name="MacCabe A."/>
            <person name="Maekelae M.R."/>
            <person name="Malavazi I."/>
            <person name="Melin P."/>
            <person name="Meyer V."/>
            <person name="Mielnichuk N."/>
            <person name="Miskei M."/>
            <person name="Molnar A.P."/>
            <person name="Mule G."/>
            <person name="Ngan C.Y."/>
            <person name="Orejas M."/>
            <person name="Orosz E."/>
            <person name="Ouedraogo J.P."/>
            <person name="Overkamp K.M."/>
            <person name="Park H.-S."/>
            <person name="Perrone G."/>
            <person name="Piumi F."/>
            <person name="Punt P.J."/>
            <person name="Ram A.F."/>
            <person name="Ramon A."/>
            <person name="Rauscher S."/>
            <person name="Record E."/>
            <person name="Riano-Pachon D.M."/>
            <person name="Robert V."/>
            <person name="Roehrig J."/>
            <person name="Ruller R."/>
            <person name="Salamov A."/>
            <person name="Salih N.S."/>
            <person name="Samson R.A."/>
            <person name="Sandor E."/>
            <person name="Sanguinetti M."/>
            <person name="Schuetze T."/>
            <person name="Sepcic K."/>
            <person name="Shelest E."/>
            <person name="Sherlock G."/>
            <person name="Sophianopoulou V."/>
            <person name="Squina F.M."/>
            <person name="Sun H."/>
            <person name="Susca A."/>
            <person name="Todd R.B."/>
            <person name="Tsang A."/>
            <person name="Unkles S.E."/>
            <person name="van de Wiele N."/>
            <person name="van Rossen-Uffink D."/>
            <person name="Oliveira J.V."/>
            <person name="Vesth T.C."/>
            <person name="Visser J."/>
            <person name="Yu J.-H."/>
            <person name="Zhou M."/>
            <person name="Andersen M.R."/>
            <person name="Archer D.B."/>
            <person name="Baker S.E."/>
            <person name="Benoit I."/>
            <person name="Brakhage A.A."/>
            <person name="Braus G.H."/>
            <person name="Fischer R."/>
            <person name="Frisvad J.C."/>
            <person name="Goldman G.H."/>
            <person name="Houbraken J."/>
            <person name="Oakley B."/>
            <person name="Pocsi I."/>
            <person name="Scazzocchio C."/>
            <person name="Seiboth B."/>
            <person name="vanKuyk P.A."/>
            <person name="Wortman J."/>
            <person name="Dyer P.S."/>
            <person name="Grigoriev I.V."/>
        </authorList>
    </citation>
    <scope>NUCLEOTIDE SEQUENCE [LARGE SCALE GENOMIC DNA]</scope>
    <source>
        <strain evidence="2">CBS 106.47</strain>
    </source>
</reference>
<organism evidence="1 2">
    <name type="scientific">Aspergillus luchuensis (strain CBS 106.47)</name>
    <dbReference type="NCBI Taxonomy" id="1137211"/>
    <lineage>
        <taxon>Eukaryota</taxon>
        <taxon>Fungi</taxon>
        <taxon>Dikarya</taxon>
        <taxon>Ascomycota</taxon>
        <taxon>Pezizomycotina</taxon>
        <taxon>Eurotiomycetes</taxon>
        <taxon>Eurotiomycetidae</taxon>
        <taxon>Eurotiales</taxon>
        <taxon>Aspergillaceae</taxon>
        <taxon>Aspergillus</taxon>
        <taxon>Aspergillus subgen. Circumdati</taxon>
    </lineage>
</organism>
<protein>
    <submittedName>
        <fullName evidence="1">Uncharacterized protein</fullName>
    </submittedName>
</protein>
<dbReference type="AlphaFoldDB" id="A0A1M3TM43"/>
<gene>
    <name evidence="1" type="ORF">ASPFODRAFT_592275</name>
</gene>
<proteinExistence type="predicted"/>
<name>A0A1M3TM43_ASPLC</name>
<accession>A0A1M3TM43</accession>